<feature type="compositionally biased region" description="Basic and acidic residues" evidence="2">
    <location>
        <begin position="388"/>
        <end position="428"/>
    </location>
</feature>
<reference evidence="5 6" key="1">
    <citation type="submission" date="2017-09" db="EMBL/GenBank/DDBJ databases">
        <title>Depth-based differentiation of microbial function through sediment-hosted aquifers and enrichment of novel symbionts in the deep terrestrial subsurface.</title>
        <authorList>
            <person name="Probst A.J."/>
            <person name="Ladd B."/>
            <person name="Jarett J.K."/>
            <person name="Geller-Mcgrath D.E."/>
            <person name="Sieber C.M."/>
            <person name="Emerson J.B."/>
            <person name="Anantharaman K."/>
            <person name="Thomas B.C."/>
            <person name="Malmstrom R."/>
            <person name="Stieglmeier M."/>
            <person name="Klingl A."/>
            <person name="Woyke T."/>
            <person name="Ryan C.M."/>
            <person name="Banfield J.F."/>
        </authorList>
    </citation>
    <scope>NUCLEOTIDE SEQUENCE [LARGE SCALE GENOMIC DNA]</scope>
    <source>
        <strain evidence="5">CG11_big_fil_rev_8_21_14_0_20_39_34</strain>
    </source>
</reference>
<feature type="region of interest" description="Disordered" evidence="2">
    <location>
        <begin position="338"/>
        <end position="428"/>
    </location>
</feature>
<evidence type="ECO:0000313" key="6">
    <source>
        <dbReference type="Proteomes" id="UP000229600"/>
    </source>
</evidence>
<dbReference type="Proteomes" id="UP000229600">
    <property type="component" value="Unassembled WGS sequence"/>
</dbReference>
<feature type="compositionally biased region" description="Acidic residues" evidence="2">
    <location>
        <begin position="368"/>
        <end position="377"/>
    </location>
</feature>
<protein>
    <recommendedName>
        <fullName evidence="4">DUF5667 domain-containing protein</fullName>
    </recommendedName>
</protein>
<accession>A0A2H0N6N2</accession>
<feature type="coiled-coil region" evidence="1">
    <location>
        <begin position="254"/>
        <end position="296"/>
    </location>
</feature>
<dbReference type="InterPro" id="IPR043725">
    <property type="entry name" value="DUF5667"/>
</dbReference>
<feature type="compositionally biased region" description="Low complexity" evidence="2">
    <location>
        <begin position="353"/>
        <end position="362"/>
    </location>
</feature>
<keyword evidence="3" id="KW-0472">Membrane</keyword>
<organism evidence="5 6">
    <name type="scientific">Candidatus Magasanikbacteria bacterium CG11_big_fil_rev_8_21_14_0_20_39_34</name>
    <dbReference type="NCBI Taxonomy" id="1974653"/>
    <lineage>
        <taxon>Bacteria</taxon>
        <taxon>Candidatus Magasanikiibacteriota</taxon>
    </lineage>
</organism>
<proteinExistence type="predicted"/>
<feature type="domain" description="DUF5667" evidence="4">
    <location>
        <begin position="87"/>
        <end position="169"/>
    </location>
</feature>
<dbReference type="EMBL" id="PCWN01000001">
    <property type="protein sequence ID" value="PIR04552.1"/>
    <property type="molecule type" value="Genomic_DNA"/>
</dbReference>
<evidence type="ECO:0000256" key="1">
    <source>
        <dbReference type="SAM" id="Coils"/>
    </source>
</evidence>
<evidence type="ECO:0000313" key="5">
    <source>
        <dbReference type="EMBL" id="PIR04552.1"/>
    </source>
</evidence>
<sequence length="428" mass="48429">MKKFIQNAKKIRLSPKDKQNFRLVLENQIAENRSVSVRKTFSFRQTLHRGADLFNITFNLKKYMFVNLFLALIVVLGGGTAFAAENSLPGDALYPVKVHVNENVRSLAAVGLENQTEWDIERGERRLEEAAQLAKRGELSDKVKSQLSEQVEKGLDKAEKSIARLQEKGNPQAAVAISNTLQAKLQAGAALLINLGLSQDDAATSTREALDLLAHVRNLTDQATEVSENAESEAVVEANTKPEVSVRNRKDLAERKFEKVLKLLEENKEDMDADVYLKAETQLSNIQETLTNANIKLEAQQYREAFSLYGSVNNMLERLQAYVKIHLRSHLGIHIPDLPFKLRPDRGDDDDNTSTSTTSTLHTTREHDEDEDEDDDHEVSTTTQLRIRVQEKSDERRNDDDNEGGRLKIRVKEKNDNEKFEIQVRGEL</sequence>
<feature type="transmembrane region" description="Helical" evidence="3">
    <location>
        <begin position="63"/>
        <end position="84"/>
    </location>
</feature>
<gene>
    <name evidence="5" type="ORF">COV59_00295</name>
</gene>
<evidence type="ECO:0000259" key="4">
    <source>
        <dbReference type="Pfam" id="PF18915"/>
    </source>
</evidence>
<keyword evidence="1" id="KW-0175">Coiled coil</keyword>
<evidence type="ECO:0000256" key="2">
    <source>
        <dbReference type="SAM" id="MobiDB-lite"/>
    </source>
</evidence>
<comment type="caution">
    <text evidence="5">The sequence shown here is derived from an EMBL/GenBank/DDBJ whole genome shotgun (WGS) entry which is preliminary data.</text>
</comment>
<keyword evidence="3" id="KW-1133">Transmembrane helix</keyword>
<dbReference type="Pfam" id="PF18915">
    <property type="entry name" value="DUF5667"/>
    <property type="match status" value="1"/>
</dbReference>
<evidence type="ECO:0000256" key="3">
    <source>
        <dbReference type="SAM" id="Phobius"/>
    </source>
</evidence>
<keyword evidence="3" id="KW-0812">Transmembrane</keyword>
<dbReference type="AlphaFoldDB" id="A0A2H0N6N2"/>
<name>A0A2H0N6N2_9BACT</name>